<protein>
    <submittedName>
        <fullName evidence="1">Uncharacterized protein</fullName>
    </submittedName>
</protein>
<evidence type="ECO:0000313" key="2">
    <source>
        <dbReference type="Proteomes" id="UP000821837"/>
    </source>
</evidence>
<dbReference type="Proteomes" id="UP000821837">
    <property type="component" value="Unassembled WGS sequence"/>
</dbReference>
<reference evidence="1" key="1">
    <citation type="journal article" date="2020" name="Cell">
        <title>Large-Scale Comparative Analyses of Tick Genomes Elucidate Their Genetic Diversity and Vector Capacities.</title>
        <authorList>
            <consortium name="Tick Genome and Microbiome Consortium (TIGMIC)"/>
            <person name="Jia N."/>
            <person name="Wang J."/>
            <person name="Shi W."/>
            <person name="Du L."/>
            <person name="Sun Y."/>
            <person name="Zhan W."/>
            <person name="Jiang J.F."/>
            <person name="Wang Q."/>
            <person name="Zhang B."/>
            <person name="Ji P."/>
            <person name="Bell-Sakyi L."/>
            <person name="Cui X.M."/>
            <person name="Yuan T.T."/>
            <person name="Jiang B.G."/>
            <person name="Yang W.F."/>
            <person name="Lam T.T."/>
            <person name="Chang Q.C."/>
            <person name="Ding S.J."/>
            <person name="Wang X.J."/>
            <person name="Zhu J.G."/>
            <person name="Ruan X.D."/>
            <person name="Zhao L."/>
            <person name="Wei J.T."/>
            <person name="Ye R.Z."/>
            <person name="Que T.C."/>
            <person name="Du C.H."/>
            <person name="Zhou Y.H."/>
            <person name="Cheng J.X."/>
            <person name="Dai P.F."/>
            <person name="Guo W.B."/>
            <person name="Han X.H."/>
            <person name="Huang E.J."/>
            <person name="Li L.F."/>
            <person name="Wei W."/>
            <person name="Gao Y.C."/>
            <person name="Liu J.Z."/>
            <person name="Shao H.Z."/>
            <person name="Wang X."/>
            <person name="Wang C.C."/>
            <person name="Yang T.C."/>
            <person name="Huo Q.B."/>
            <person name="Li W."/>
            <person name="Chen H.Y."/>
            <person name="Chen S.E."/>
            <person name="Zhou L.G."/>
            <person name="Ni X.B."/>
            <person name="Tian J.H."/>
            <person name="Sheng Y."/>
            <person name="Liu T."/>
            <person name="Pan Y.S."/>
            <person name="Xia L.Y."/>
            <person name="Li J."/>
            <person name="Zhao F."/>
            <person name="Cao W.C."/>
        </authorList>
    </citation>
    <scope>NUCLEOTIDE SEQUENCE</scope>
    <source>
        <strain evidence="1">Rsan-2018</strain>
    </source>
</reference>
<dbReference type="AlphaFoldDB" id="A0A9D4PUI8"/>
<sequence length="115" mass="13021">MTPLRALGALRTCEALRFDGVRGFAAARREVNTRRNVCEECLFKQGRPDGAQPLIKNALKSGKDLSQRERTAITTRIARMLALDLQPYSSVQNRGVKDLMNHMELLYKIPSRTTF</sequence>
<reference evidence="1" key="2">
    <citation type="submission" date="2021-09" db="EMBL/GenBank/DDBJ databases">
        <authorList>
            <person name="Jia N."/>
            <person name="Wang J."/>
            <person name="Shi W."/>
            <person name="Du L."/>
            <person name="Sun Y."/>
            <person name="Zhan W."/>
            <person name="Jiang J."/>
            <person name="Wang Q."/>
            <person name="Zhang B."/>
            <person name="Ji P."/>
            <person name="Sakyi L.B."/>
            <person name="Cui X."/>
            <person name="Yuan T."/>
            <person name="Jiang B."/>
            <person name="Yang W."/>
            <person name="Lam T.T.-Y."/>
            <person name="Chang Q."/>
            <person name="Ding S."/>
            <person name="Wang X."/>
            <person name="Zhu J."/>
            <person name="Ruan X."/>
            <person name="Zhao L."/>
            <person name="Wei J."/>
            <person name="Que T."/>
            <person name="Du C."/>
            <person name="Cheng J."/>
            <person name="Dai P."/>
            <person name="Han X."/>
            <person name="Huang E."/>
            <person name="Gao Y."/>
            <person name="Liu J."/>
            <person name="Shao H."/>
            <person name="Ye R."/>
            <person name="Li L."/>
            <person name="Wei W."/>
            <person name="Wang X."/>
            <person name="Wang C."/>
            <person name="Huo Q."/>
            <person name="Li W."/>
            <person name="Guo W."/>
            <person name="Chen H."/>
            <person name="Chen S."/>
            <person name="Zhou L."/>
            <person name="Zhou L."/>
            <person name="Ni X."/>
            <person name="Tian J."/>
            <person name="Zhou Y."/>
            <person name="Sheng Y."/>
            <person name="Liu T."/>
            <person name="Pan Y."/>
            <person name="Xia L."/>
            <person name="Li J."/>
            <person name="Zhao F."/>
            <person name="Cao W."/>
        </authorList>
    </citation>
    <scope>NUCLEOTIDE SEQUENCE</scope>
    <source>
        <strain evidence="1">Rsan-2018</strain>
        <tissue evidence="1">Larvae</tissue>
    </source>
</reference>
<gene>
    <name evidence="1" type="ORF">HPB52_005299</name>
</gene>
<comment type="caution">
    <text evidence="1">The sequence shown here is derived from an EMBL/GenBank/DDBJ whole genome shotgun (WGS) entry which is preliminary data.</text>
</comment>
<dbReference type="EMBL" id="JABSTV010001250">
    <property type="protein sequence ID" value="KAH7955966.1"/>
    <property type="molecule type" value="Genomic_DNA"/>
</dbReference>
<proteinExistence type="predicted"/>
<keyword evidence="2" id="KW-1185">Reference proteome</keyword>
<organism evidence="1 2">
    <name type="scientific">Rhipicephalus sanguineus</name>
    <name type="common">Brown dog tick</name>
    <name type="synonym">Ixodes sanguineus</name>
    <dbReference type="NCBI Taxonomy" id="34632"/>
    <lineage>
        <taxon>Eukaryota</taxon>
        <taxon>Metazoa</taxon>
        <taxon>Ecdysozoa</taxon>
        <taxon>Arthropoda</taxon>
        <taxon>Chelicerata</taxon>
        <taxon>Arachnida</taxon>
        <taxon>Acari</taxon>
        <taxon>Parasitiformes</taxon>
        <taxon>Ixodida</taxon>
        <taxon>Ixodoidea</taxon>
        <taxon>Ixodidae</taxon>
        <taxon>Rhipicephalinae</taxon>
        <taxon>Rhipicephalus</taxon>
        <taxon>Rhipicephalus</taxon>
    </lineage>
</organism>
<accession>A0A9D4PUI8</accession>
<name>A0A9D4PUI8_RHISA</name>
<dbReference type="SUPFAM" id="SSF140996">
    <property type="entry name" value="Hermes dimerisation domain"/>
    <property type="match status" value="1"/>
</dbReference>
<evidence type="ECO:0000313" key="1">
    <source>
        <dbReference type="EMBL" id="KAH7955966.1"/>
    </source>
</evidence>